<keyword evidence="2" id="KW-1185">Reference proteome</keyword>
<dbReference type="Proteomes" id="UP000823749">
    <property type="component" value="Chromosome 7"/>
</dbReference>
<gene>
    <name evidence="1" type="ORF">RHGRI_021321</name>
</gene>
<name>A0AAV6JRS7_9ERIC</name>
<evidence type="ECO:0000313" key="2">
    <source>
        <dbReference type="Proteomes" id="UP000823749"/>
    </source>
</evidence>
<dbReference type="AlphaFoldDB" id="A0AAV6JRS7"/>
<protein>
    <submittedName>
        <fullName evidence="1">Uncharacterized protein</fullName>
    </submittedName>
</protein>
<reference evidence="1" key="1">
    <citation type="submission" date="2020-08" db="EMBL/GenBank/DDBJ databases">
        <title>Plant Genome Project.</title>
        <authorList>
            <person name="Zhang R.-G."/>
        </authorList>
    </citation>
    <scope>NUCLEOTIDE SEQUENCE</scope>
    <source>
        <strain evidence="1">WSP0</strain>
        <tissue evidence="1">Leaf</tissue>
    </source>
</reference>
<accession>A0AAV6JRS7</accession>
<evidence type="ECO:0000313" key="1">
    <source>
        <dbReference type="EMBL" id="KAG5541459.1"/>
    </source>
</evidence>
<dbReference type="EMBL" id="JACTNZ010000007">
    <property type="protein sequence ID" value="KAG5541459.1"/>
    <property type="molecule type" value="Genomic_DNA"/>
</dbReference>
<dbReference type="EMBL" id="JACTNZ010000007">
    <property type="protein sequence ID" value="KAG5541460.1"/>
    <property type="molecule type" value="Genomic_DNA"/>
</dbReference>
<comment type="caution">
    <text evidence="1">The sequence shown here is derived from an EMBL/GenBank/DDBJ whole genome shotgun (WGS) entry which is preliminary data.</text>
</comment>
<proteinExistence type="predicted"/>
<organism evidence="1 2">
    <name type="scientific">Rhododendron griersonianum</name>
    <dbReference type="NCBI Taxonomy" id="479676"/>
    <lineage>
        <taxon>Eukaryota</taxon>
        <taxon>Viridiplantae</taxon>
        <taxon>Streptophyta</taxon>
        <taxon>Embryophyta</taxon>
        <taxon>Tracheophyta</taxon>
        <taxon>Spermatophyta</taxon>
        <taxon>Magnoliopsida</taxon>
        <taxon>eudicotyledons</taxon>
        <taxon>Gunneridae</taxon>
        <taxon>Pentapetalae</taxon>
        <taxon>asterids</taxon>
        <taxon>Ericales</taxon>
        <taxon>Ericaceae</taxon>
        <taxon>Ericoideae</taxon>
        <taxon>Rhodoreae</taxon>
        <taxon>Rhododendron</taxon>
    </lineage>
</organism>
<sequence>MFYLYAETNGAGFLERYIPVANELMIARVIYCNISFSQLPNSAFSSMFCRSVHFTNFS</sequence>